<dbReference type="Proteomes" id="UP000245959">
    <property type="component" value="Unassembled WGS sequence"/>
</dbReference>
<evidence type="ECO:0000256" key="3">
    <source>
        <dbReference type="ARBA" id="ARBA00022692"/>
    </source>
</evidence>
<dbReference type="InterPro" id="IPR027558">
    <property type="entry name" value="Pre_pil_HX9DG_C"/>
</dbReference>
<dbReference type="GeneID" id="78296811"/>
<dbReference type="PANTHER" id="PTHR30093">
    <property type="entry name" value="GENERAL SECRETION PATHWAY PROTEIN G"/>
    <property type="match status" value="1"/>
</dbReference>
<comment type="subcellular location">
    <subcellularLocation>
        <location evidence="1">Membrane</location>
        <topology evidence="1">Single-pass membrane protein</topology>
    </subcellularLocation>
</comment>
<dbReference type="NCBIfam" id="TIGR04294">
    <property type="entry name" value="pre_pil_HX9DG"/>
    <property type="match status" value="1"/>
</dbReference>
<dbReference type="GO" id="GO:0015628">
    <property type="term" value="P:protein secretion by the type II secretion system"/>
    <property type="evidence" value="ECO:0007669"/>
    <property type="project" value="InterPro"/>
</dbReference>
<organism evidence="7 8">
    <name type="scientific">Victivallis vadensis</name>
    <dbReference type="NCBI Taxonomy" id="172901"/>
    <lineage>
        <taxon>Bacteria</taxon>
        <taxon>Pseudomonadati</taxon>
        <taxon>Lentisphaerota</taxon>
        <taxon>Lentisphaeria</taxon>
        <taxon>Victivallales</taxon>
        <taxon>Victivallaceae</taxon>
        <taxon>Victivallis</taxon>
    </lineage>
</organism>
<evidence type="ECO:0000256" key="5">
    <source>
        <dbReference type="ARBA" id="ARBA00023136"/>
    </source>
</evidence>
<dbReference type="PRINTS" id="PR00813">
    <property type="entry name" value="BCTERIALGSPG"/>
</dbReference>
<dbReference type="PANTHER" id="PTHR30093:SF44">
    <property type="entry name" value="TYPE II SECRETION SYSTEM CORE PROTEIN G"/>
    <property type="match status" value="1"/>
</dbReference>
<dbReference type="Gene3D" id="3.30.700.10">
    <property type="entry name" value="Glycoprotein, Type 4 Pilin"/>
    <property type="match status" value="1"/>
</dbReference>
<dbReference type="SUPFAM" id="SSF54523">
    <property type="entry name" value="Pili subunits"/>
    <property type="match status" value="1"/>
</dbReference>
<keyword evidence="2" id="KW-0488">Methylation</keyword>
<name>A0A2U1AI71_9BACT</name>
<sequence length="257" mass="28476">MSVHAKSRMQISLLFTLIELLVVIAIIAILAAMLLPALNKAREKARATSCVSNLKQVISGALMYGNDNGDFIPTSVLTENGMWCNWLCNGDAPGGPWNNDWWLTKGHGSYIGWNVVRCPGSTKLNNDLEQNVYGAVDWSDSNVPDEVMARMGRFACRIGIATQGEFASLTKMKSVSALPLYADTRLLDSPGDQRRAYRFRFHNYWSWQAGLFYEAHQGRGNLAFADGHVKAMSGKDLQSSPIEASQWFNSNGAREVH</sequence>
<evidence type="ECO:0000256" key="2">
    <source>
        <dbReference type="ARBA" id="ARBA00022481"/>
    </source>
</evidence>
<feature type="transmembrane region" description="Helical" evidence="6">
    <location>
        <begin position="12"/>
        <end position="35"/>
    </location>
</feature>
<keyword evidence="4 6" id="KW-1133">Transmembrane helix</keyword>
<dbReference type="AlphaFoldDB" id="A0A2U1AI71"/>
<keyword evidence="8" id="KW-1185">Reference proteome</keyword>
<keyword evidence="5 6" id="KW-0472">Membrane</keyword>
<dbReference type="InterPro" id="IPR000983">
    <property type="entry name" value="Bac_GSPG_pilin"/>
</dbReference>
<dbReference type="EMBL" id="QEKH01000036">
    <property type="protein sequence ID" value="PVY36098.1"/>
    <property type="molecule type" value="Genomic_DNA"/>
</dbReference>
<gene>
    <name evidence="7" type="ORF">C8D82_13613</name>
</gene>
<dbReference type="InterPro" id="IPR012902">
    <property type="entry name" value="N_methyl_site"/>
</dbReference>
<dbReference type="GO" id="GO:0015627">
    <property type="term" value="C:type II protein secretion system complex"/>
    <property type="evidence" value="ECO:0007669"/>
    <property type="project" value="InterPro"/>
</dbReference>
<evidence type="ECO:0000256" key="6">
    <source>
        <dbReference type="SAM" id="Phobius"/>
    </source>
</evidence>
<protein>
    <submittedName>
        <fullName evidence="7">Prepilin-type N-terminal cleavage/methylation domain-containing protein/prepilin-type processing-associated H-X9-DG protein</fullName>
    </submittedName>
</protein>
<dbReference type="RefSeq" id="WP_116885542.1">
    <property type="nucleotide sequence ID" value="NZ_CAUFPP010000126.1"/>
</dbReference>
<dbReference type="InterPro" id="IPR045584">
    <property type="entry name" value="Pilin-like"/>
</dbReference>
<evidence type="ECO:0000256" key="1">
    <source>
        <dbReference type="ARBA" id="ARBA00004167"/>
    </source>
</evidence>
<comment type="caution">
    <text evidence="7">The sequence shown here is derived from an EMBL/GenBank/DDBJ whole genome shotgun (WGS) entry which is preliminary data.</text>
</comment>
<evidence type="ECO:0000256" key="4">
    <source>
        <dbReference type="ARBA" id="ARBA00022989"/>
    </source>
</evidence>
<dbReference type="NCBIfam" id="TIGR02532">
    <property type="entry name" value="IV_pilin_GFxxxE"/>
    <property type="match status" value="1"/>
</dbReference>
<dbReference type="GO" id="GO:0016020">
    <property type="term" value="C:membrane"/>
    <property type="evidence" value="ECO:0007669"/>
    <property type="project" value="UniProtKB-SubCell"/>
</dbReference>
<accession>A0A2U1AI71</accession>
<evidence type="ECO:0000313" key="8">
    <source>
        <dbReference type="Proteomes" id="UP000245959"/>
    </source>
</evidence>
<keyword evidence="3 6" id="KW-0812">Transmembrane</keyword>
<proteinExistence type="predicted"/>
<reference evidence="7 8" key="1">
    <citation type="submission" date="2018-04" db="EMBL/GenBank/DDBJ databases">
        <title>Genomic Encyclopedia of Type Strains, Phase IV (KMG-IV): sequencing the most valuable type-strain genomes for metagenomic binning, comparative biology and taxonomic classification.</title>
        <authorList>
            <person name="Goeker M."/>
        </authorList>
    </citation>
    <scope>NUCLEOTIDE SEQUENCE [LARGE SCALE GENOMIC DNA]</scope>
    <source>
        <strain evidence="7 8">DSM 14823</strain>
    </source>
</reference>
<evidence type="ECO:0000313" key="7">
    <source>
        <dbReference type="EMBL" id="PVY36098.1"/>
    </source>
</evidence>